<dbReference type="Proteomes" id="UP001161497">
    <property type="component" value="Chromosome"/>
</dbReference>
<protein>
    <recommendedName>
        <fullName evidence="3">Outer membrane lipoprotein carrier protein LolA</fullName>
    </recommendedName>
</protein>
<gene>
    <name evidence="1" type="ORF">MFUM_1878</name>
</gene>
<proteinExistence type="predicted"/>
<dbReference type="EMBL" id="OX458932">
    <property type="protein sequence ID" value="CAI9086201.1"/>
    <property type="molecule type" value="Genomic_DNA"/>
</dbReference>
<evidence type="ECO:0008006" key="3">
    <source>
        <dbReference type="Google" id="ProtNLM"/>
    </source>
</evidence>
<evidence type="ECO:0000313" key="2">
    <source>
        <dbReference type="Proteomes" id="UP001161497"/>
    </source>
</evidence>
<organism evidence="1 2">
    <name type="scientific">Candidatus Methylacidiphilum fumarolicum</name>
    <dbReference type="NCBI Taxonomy" id="591154"/>
    <lineage>
        <taxon>Bacteria</taxon>
        <taxon>Pseudomonadati</taxon>
        <taxon>Verrucomicrobiota</taxon>
        <taxon>Methylacidiphilae</taxon>
        <taxon>Methylacidiphilales</taxon>
        <taxon>Methylacidiphilaceae</taxon>
        <taxon>Methylacidiphilum (ex Ratnadevi et al. 2023)</taxon>
    </lineage>
</organism>
<name>A0ABM9IF79_9BACT</name>
<reference evidence="1" key="1">
    <citation type="submission" date="2023-03" db="EMBL/GenBank/DDBJ databases">
        <authorList>
            <person name="Cremers G."/>
            <person name="Picone N."/>
        </authorList>
    </citation>
    <scope>NUCLEOTIDE SEQUENCE</scope>
    <source>
        <strain evidence="1">Sample_alias</strain>
    </source>
</reference>
<accession>A0ABM9IF79</accession>
<evidence type="ECO:0000313" key="1">
    <source>
        <dbReference type="EMBL" id="CAI9086201.1"/>
    </source>
</evidence>
<keyword evidence="2" id="KW-1185">Reference proteome</keyword>
<sequence>MVFFFLFFLGTIELLDAETKLLNLIRKQSMDIEDFKSLVKAITYYFPDNLYKITEDNRIFRVQKYSSRPKVIQKGHDYCEIRTRKSVYTYDCPSTVDRAIREIVAVDYTKDEEYETPIGDLGGWMLILEKNPNRLSISCIEKKQNVVITFDGSKVKFSPEDIIKAYGLKRKFLEKNGSLLIPYPISISKEQYITPSPLRCKFIANRLVELQFSLTKSP</sequence>